<evidence type="ECO:0000256" key="1">
    <source>
        <dbReference type="ARBA" id="ARBA00004496"/>
    </source>
</evidence>
<dbReference type="GO" id="GO:0005524">
    <property type="term" value="F:ATP binding"/>
    <property type="evidence" value="ECO:0007669"/>
    <property type="project" value="UniProtKB-KW"/>
</dbReference>
<name>A0A9D3RTY7_ANGAN</name>
<dbReference type="Gene3D" id="3.10.20.30">
    <property type="match status" value="1"/>
</dbReference>
<dbReference type="InterPro" id="IPR036621">
    <property type="entry name" value="Anticodon-bd_dom_sf"/>
</dbReference>
<evidence type="ECO:0000256" key="5">
    <source>
        <dbReference type="ARBA" id="ARBA00022598"/>
    </source>
</evidence>
<dbReference type="PANTHER" id="PTHR11451:SF42">
    <property type="entry name" value="THREONINE--TRNA LIGASE"/>
    <property type="match status" value="1"/>
</dbReference>
<dbReference type="CDD" id="cd00771">
    <property type="entry name" value="ThrRS_core"/>
    <property type="match status" value="1"/>
</dbReference>
<sequence>MPRGQKQQPLSPCLSERLRVFESLWEKRGEQDGRTEGEELRVRLPDGRTVKGTAGVTTPLHVAQKSRVKGAVVSSVNGELWELARPLEADCDLHLLGFDSAEGKQVVWRSGACVLGGVLEAHFGATVGRGGSTEVGFYCDYRLESSSLSLGELEEKCRRTASLKLPFCSLELSVPELKELFQDNQLRLQLLEEEMSGPTATVYRCGDSLHVCRGPLVPHTGYLRVFKMLKFSSVTVEGEEGEEGVVRALGVCFPGEKEQEEWEKEREEARRRDHRRIGKHQELFFFNDVSPGSCFFLPKGAHIYNTLTDFIKSEYRRRGFSEVMTPTLFSTALWERSGHWEHYSDNMFLVQCHPHTYALKPMNCPAHCVMYEQRVRSWRELPLRWADFGALHRNELSGALTGLTRVRRFCQDDAHIFCTPEQLEEEMTSCLEFVRSVYTVFGFSFRCLLSTRPTPCLGEPSLWDSAEEQLERSLKQFGEPWEVNPGDGAFYGPKIDIQIRDAIGRQHQCATIQLDFQLPIRFDLQYVGADGEMYRPVMVHRAVLGSLERMIAILAENFAGKWPFWLSPVQVMVIPIGGSTEEYAQQVAKSFREAGFMADLDADTGATLNKKIRTAQLAQYNYILVVGEKERESGAVSVRTRGGKQLGRRDLREVLSSLTELRDSRSNQEDF</sequence>
<evidence type="ECO:0000256" key="7">
    <source>
        <dbReference type="ARBA" id="ARBA00022840"/>
    </source>
</evidence>
<evidence type="ECO:0000256" key="9">
    <source>
        <dbReference type="ARBA" id="ARBA00023146"/>
    </source>
</evidence>
<dbReference type="Proteomes" id="UP001044222">
    <property type="component" value="Chromosome 9"/>
</dbReference>
<dbReference type="Gene3D" id="3.30.930.10">
    <property type="entry name" value="Bira Bifunctional Protein, Domain 2"/>
    <property type="match status" value="1"/>
</dbReference>
<dbReference type="FunFam" id="3.10.20.30:FF:000006">
    <property type="entry name" value="Threonine--tRNA ligase, cytoplasmic"/>
    <property type="match status" value="1"/>
</dbReference>
<organism evidence="15 16">
    <name type="scientific">Anguilla anguilla</name>
    <name type="common">European freshwater eel</name>
    <name type="synonym">Muraena anguilla</name>
    <dbReference type="NCBI Taxonomy" id="7936"/>
    <lineage>
        <taxon>Eukaryota</taxon>
        <taxon>Metazoa</taxon>
        <taxon>Chordata</taxon>
        <taxon>Craniata</taxon>
        <taxon>Vertebrata</taxon>
        <taxon>Euteleostomi</taxon>
        <taxon>Actinopterygii</taxon>
        <taxon>Neopterygii</taxon>
        <taxon>Teleostei</taxon>
        <taxon>Anguilliformes</taxon>
        <taxon>Anguillidae</taxon>
        <taxon>Anguilla</taxon>
    </lineage>
</organism>
<dbReference type="InterPro" id="IPR045864">
    <property type="entry name" value="aa-tRNA-synth_II/BPL/LPL"/>
</dbReference>
<evidence type="ECO:0000256" key="3">
    <source>
        <dbReference type="ARBA" id="ARBA00013163"/>
    </source>
</evidence>
<dbReference type="FunFam" id="3.40.50.800:FF:000003">
    <property type="entry name" value="Threonine--tRNA ligase 2, cytoplasmic"/>
    <property type="match status" value="1"/>
</dbReference>
<dbReference type="InterPro" id="IPR012947">
    <property type="entry name" value="tRNA_SAD"/>
</dbReference>
<dbReference type="Pfam" id="PF00587">
    <property type="entry name" value="tRNA-synt_2b"/>
    <property type="match status" value="1"/>
</dbReference>
<keyword evidence="9" id="KW-0030">Aminoacyl-tRNA synthetase</keyword>
<protein>
    <recommendedName>
        <fullName evidence="3">threonine--tRNA ligase</fullName>
        <ecNumber evidence="3">6.1.1.3</ecNumber>
    </recommendedName>
    <alternativeName>
        <fullName evidence="10">Threonyl-tRNA synthetase</fullName>
    </alternativeName>
</protein>
<dbReference type="Pfam" id="PF07973">
    <property type="entry name" value="tRNA_SAD"/>
    <property type="match status" value="1"/>
</dbReference>
<dbReference type="FunFam" id="3.30.930.10:FF:000009">
    <property type="entry name" value="Threonine--tRNA ligase 2, cytoplasmic"/>
    <property type="match status" value="1"/>
</dbReference>
<proteinExistence type="inferred from homology"/>
<dbReference type="Pfam" id="PF03129">
    <property type="entry name" value="HGTP_anticodon"/>
    <property type="match status" value="1"/>
</dbReference>
<dbReference type="SMART" id="SM00863">
    <property type="entry name" value="tRNA_SAD"/>
    <property type="match status" value="1"/>
</dbReference>
<feature type="domain" description="Aminoacyl-transfer RNA synthetases class-II family profile" evidence="13">
    <location>
        <begin position="298"/>
        <end position="563"/>
    </location>
</feature>
<dbReference type="InterPro" id="IPR018163">
    <property type="entry name" value="Thr/Ala-tRNA-synth_IIc_edit"/>
</dbReference>
<dbReference type="InterPro" id="IPR012675">
    <property type="entry name" value="Beta-grasp_dom_sf"/>
</dbReference>
<dbReference type="CDD" id="cd00860">
    <property type="entry name" value="ThrRS_anticodon"/>
    <property type="match status" value="1"/>
</dbReference>
<evidence type="ECO:0000256" key="2">
    <source>
        <dbReference type="ARBA" id="ARBA00008226"/>
    </source>
</evidence>
<keyword evidence="7" id="KW-0067">ATP-binding</keyword>
<dbReference type="HAMAP" id="MF_00184">
    <property type="entry name" value="Thr_tRNA_synth"/>
    <property type="match status" value="1"/>
</dbReference>
<dbReference type="PANTHER" id="PTHR11451">
    <property type="entry name" value="THREONINE-TRNA LIGASE"/>
    <property type="match status" value="1"/>
</dbReference>
<dbReference type="EC" id="6.1.1.3" evidence="3"/>
<dbReference type="Gene3D" id="3.40.50.800">
    <property type="entry name" value="Anticodon-binding domain"/>
    <property type="match status" value="1"/>
</dbReference>
<comment type="catalytic activity">
    <reaction evidence="11">
        <text>tRNA(Thr) + L-threonine + ATP = L-threonyl-tRNA(Thr) + AMP + diphosphate + H(+)</text>
        <dbReference type="Rhea" id="RHEA:24624"/>
        <dbReference type="Rhea" id="RHEA-COMP:9670"/>
        <dbReference type="Rhea" id="RHEA-COMP:9704"/>
        <dbReference type="ChEBI" id="CHEBI:15378"/>
        <dbReference type="ChEBI" id="CHEBI:30616"/>
        <dbReference type="ChEBI" id="CHEBI:33019"/>
        <dbReference type="ChEBI" id="CHEBI:57926"/>
        <dbReference type="ChEBI" id="CHEBI:78442"/>
        <dbReference type="ChEBI" id="CHEBI:78534"/>
        <dbReference type="ChEBI" id="CHEBI:456215"/>
        <dbReference type="EC" id="6.1.1.3"/>
    </reaction>
</comment>
<dbReference type="SUPFAM" id="SSF55186">
    <property type="entry name" value="ThrRS/AlaRS common domain"/>
    <property type="match status" value="1"/>
</dbReference>
<keyword evidence="16" id="KW-1185">Reference proteome</keyword>
<keyword evidence="5" id="KW-0436">Ligase</keyword>
<dbReference type="PRINTS" id="PR01047">
    <property type="entry name" value="TRNASYNTHTHR"/>
</dbReference>
<evidence type="ECO:0000256" key="4">
    <source>
        <dbReference type="ARBA" id="ARBA00022490"/>
    </source>
</evidence>
<keyword evidence="4" id="KW-0963">Cytoplasm</keyword>
<dbReference type="GO" id="GO:0004829">
    <property type="term" value="F:threonine-tRNA ligase activity"/>
    <property type="evidence" value="ECO:0007669"/>
    <property type="project" value="UniProtKB-EC"/>
</dbReference>
<comment type="subcellular location">
    <subcellularLocation>
        <location evidence="1">Cytoplasm</location>
    </subcellularLocation>
</comment>
<keyword evidence="8" id="KW-0648">Protein biosynthesis</keyword>
<evidence type="ECO:0000259" key="13">
    <source>
        <dbReference type="PROSITE" id="PS50862"/>
    </source>
</evidence>
<dbReference type="GO" id="GO:0005739">
    <property type="term" value="C:mitochondrion"/>
    <property type="evidence" value="ECO:0007669"/>
    <property type="project" value="TreeGrafter"/>
</dbReference>
<dbReference type="NCBIfam" id="TIGR00418">
    <property type="entry name" value="thrS"/>
    <property type="match status" value="1"/>
</dbReference>
<feature type="domain" description="TGS" evidence="14">
    <location>
        <begin position="38"/>
        <end position="97"/>
    </location>
</feature>
<dbReference type="SUPFAM" id="SSF52954">
    <property type="entry name" value="Class II aaRS ABD-related"/>
    <property type="match status" value="1"/>
</dbReference>
<dbReference type="InterPro" id="IPR047246">
    <property type="entry name" value="ThrRS_anticodon"/>
</dbReference>
<evidence type="ECO:0000256" key="8">
    <source>
        <dbReference type="ARBA" id="ARBA00022917"/>
    </source>
</evidence>
<dbReference type="InterPro" id="IPR002314">
    <property type="entry name" value="aa-tRNA-synt_IIb"/>
</dbReference>
<evidence type="ECO:0000313" key="16">
    <source>
        <dbReference type="Proteomes" id="UP001044222"/>
    </source>
</evidence>
<dbReference type="PROSITE" id="PS50862">
    <property type="entry name" value="AA_TRNA_LIGASE_II"/>
    <property type="match status" value="1"/>
</dbReference>
<dbReference type="InterPro" id="IPR004095">
    <property type="entry name" value="TGS"/>
</dbReference>
<comment type="caution">
    <text evidence="15">The sequence shown here is derived from an EMBL/GenBank/DDBJ whole genome shotgun (WGS) entry which is preliminary data.</text>
</comment>
<evidence type="ECO:0000313" key="15">
    <source>
        <dbReference type="EMBL" id="KAG5842880.1"/>
    </source>
</evidence>
<dbReference type="PROSITE" id="PS51880">
    <property type="entry name" value="TGS"/>
    <property type="match status" value="1"/>
</dbReference>
<dbReference type="InterPro" id="IPR002320">
    <property type="entry name" value="Thr-tRNA-ligase_IIa"/>
</dbReference>
<comment type="similarity">
    <text evidence="2">Belongs to the class-II aminoacyl-tRNA synthetase family.</text>
</comment>
<dbReference type="CDD" id="cd01667">
    <property type="entry name" value="TGS_ThrRS"/>
    <property type="match status" value="1"/>
</dbReference>
<dbReference type="GO" id="GO:0006435">
    <property type="term" value="P:threonyl-tRNA aminoacylation"/>
    <property type="evidence" value="ECO:0007669"/>
    <property type="project" value="InterPro"/>
</dbReference>
<comment type="function">
    <text evidence="12">Catalyzes the attachment of threonine to tRNA(Thr) in a two-step reaction: threonine is first activated by ATP to form Thr-AMP and then transferred to the acceptor end of tRNA(Thr). Also edits incorrectly charged tRNA(Thr) via its editing domain, at the post-transfer stage.</text>
</comment>
<keyword evidence="6" id="KW-0547">Nucleotide-binding</keyword>
<dbReference type="AlphaFoldDB" id="A0A9D3RTY7"/>
<dbReference type="InterPro" id="IPR004154">
    <property type="entry name" value="Anticodon-bd"/>
</dbReference>
<reference evidence="15" key="1">
    <citation type="submission" date="2021-01" db="EMBL/GenBank/DDBJ databases">
        <title>A chromosome-scale assembly of European eel, Anguilla anguilla.</title>
        <authorList>
            <person name="Henkel C."/>
            <person name="Jong-Raadsen S.A."/>
            <person name="Dufour S."/>
            <person name="Weltzien F.-A."/>
            <person name="Palstra A.P."/>
            <person name="Pelster B."/>
            <person name="Spaink H.P."/>
            <person name="Van Den Thillart G.E."/>
            <person name="Jansen H."/>
            <person name="Zahm M."/>
            <person name="Klopp C."/>
            <person name="Cedric C."/>
            <person name="Louis A."/>
            <person name="Berthelot C."/>
            <person name="Parey E."/>
            <person name="Roest Crollius H."/>
            <person name="Montfort J."/>
            <person name="Robinson-Rechavi M."/>
            <person name="Bucao C."/>
            <person name="Bouchez O."/>
            <person name="Gislard M."/>
            <person name="Lluch J."/>
            <person name="Milhes M."/>
            <person name="Lampietro C."/>
            <person name="Lopez Roques C."/>
            <person name="Donnadieu C."/>
            <person name="Braasch I."/>
            <person name="Desvignes T."/>
            <person name="Postlethwait J."/>
            <person name="Bobe J."/>
            <person name="Guiguen Y."/>
            <person name="Dirks R."/>
        </authorList>
    </citation>
    <scope>NUCLEOTIDE SEQUENCE</scope>
    <source>
        <strain evidence="15">Tag_6206</strain>
        <tissue evidence="15">Liver</tissue>
    </source>
</reference>
<evidence type="ECO:0000256" key="12">
    <source>
        <dbReference type="ARBA" id="ARBA00058080"/>
    </source>
</evidence>
<evidence type="ECO:0000256" key="6">
    <source>
        <dbReference type="ARBA" id="ARBA00022741"/>
    </source>
</evidence>
<dbReference type="EMBL" id="JAFIRN010000009">
    <property type="protein sequence ID" value="KAG5842880.1"/>
    <property type="molecule type" value="Genomic_DNA"/>
</dbReference>
<evidence type="ECO:0000256" key="11">
    <source>
        <dbReference type="ARBA" id="ARBA00049515"/>
    </source>
</evidence>
<dbReference type="InterPro" id="IPR006195">
    <property type="entry name" value="aa-tRNA-synth_II"/>
</dbReference>
<dbReference type="Pfam" id="PF02824">
    <property type="entry name" value="TGS"/>
    <property type="match status" value="1"/>
</dbReference>
<evidence type="ECO:0000259" key="14">
    <source>
        <dbReference type="PROSITE" id="PS51880"/>
    </source>
</evidence>
<evidence type="ECO:0000256" key="10">
    <source>
        <dbReference type="ARBA" id="ARBA00031900"/>
    </source>
</evidence>
<gene>
    <name evidence="15" type="ORF">ANANG_G00182450</name>
</gene>
<accession>A0A9D3RTY7</accession>
<dbReference type="SUPFAM" id="SSF55681">
    <property type="entry name" value="Class II aaRS and biotin synthetases"/>
    <property type="match status" value="1"/>
</dbReference>
<dbReference type="InterPro" id="IPR033728">
    <property type="entry name" value="ThrRS_core"/>
</dbReference>
<dbReference type="Gene3D" id="3.30.980.10">
    <property type="entry name" value="Threonyl-trna Synthetase, Chain A, domain 2"/>
    <property type="match status" value="1"/>
</dbReference>